<organism evidence="3 4">
    <name type="scientific">Sphingomonas colocasiae</name>
    <dbReference type="NCBI Taxonomy" id="1848973"/>
    <lineage>
        <taxon>Bacteria</taxon>
        <taxon>Pseudomonadati</taxon>
        <taxon>Pseudomonadota</taxon>
        <taxon>Alphaproteobacteria</taxon>
        <taxon>Sphingomonadales</taxon>
        <taxon>Sphingomonadaceae</taxon>
        <taxon>Sphingomonas</taxon>
    </lineage>
</organism>
<feature type="compositionally biased region" description="Basic and acidic residues" evidence="1">
    <location>
        <begin position="58"/>
        <end position="69"/>
    </location>
</feature>
<dbReference type="Pfam" id="PF13202">
    <property type="entry name" value="EF-hand_5"/>
    <property type="match status" value="2"/>
</dbReference>
<dbReference type="SUPFAM" id="SSF47473">
    <property type="entry name" value="EF-hand"/>
    <property type="match status" value="1"/>
</dbReference>
<dbReference type="RefSeq" id="WP_222987815.1">
    <property type="nucleotide sequence ID" value="NZ_JAINVV010000001.1"/>
</dbReference>
<accession>A0ABS7PHJ9</accession>
<feature type="region of interest" description="Disordered" evidence="1">
    <location>
        <begin position="50"/>
        <end position="69"/>
    </location>
</feature>
<gene>
    <name evidence="3" type="ORF">K7G82_00205</name>
</gene>
<dbReference type="GO" id="GO:0016301">
    <property type="term" value="F:kinase activity"/>
    <property type="evidence" value="ECO:0007669"/>
    <property type="project" value="UniProtKB-KW"/>
</dbReference>
<keyword evidence="3" id="KW-0418">Kinase</keyword>
<evidence type="ECO:0000313" key="4">
    <source>
        <dbReference type="Proteomes" id="UP000706039"/>
    </source>
</evidence>
<dbReference type="InterPro" id="IPR002048">
    <property type="entry name" value="EF_hand_dom"/>
</dbReference>
<sequence length="157" mass="17702">MERFLAGVAAAVLLMGAGFLLWRGWQQNDLPPPPKLAARGLDLPILGDAMAQPPAATEKTREEKRFNRYDKDKNEEIAAEEYFASRRKAFAKLDVDRDGRLSFDEWSIKTREKFAKADADRSGKLNRTEFATTAVVRKVKPKPDCPPARPVPEEEES</sequence>
<dbReference type="InterPro" id="IPR011992">
    <property type="entry name" value="EF-hand-dom_pair"/>
</dbReference>
<reference evidence="3 4" key="1">
    <citation type="submission" date="2021-08" db="EMBL/GenBank/DDBJ databases">
        <authorList>
            <person name="Tuo L."/>
        </authorList>
    </citation>
    <scope>NUCLEOTIDE SEQUENCE [LARGE SCALE GENOMIC DNA]</scope>
    <source>
        <strain evidence="3 4">JCM 31229</strain>
    </source>
</reference>
<feature type="region of interest" description="Disordered" evidence="1">
    <location>
        <begin position="138"/>
        <end position="157"/>
    </location>
</feature>
<protein>
    <submittedName>
        <fullName evidence="3">Histidine kinase</fullName>
    </submittedName>
</protein>
<dbReference type="Proteomes" id="UP000706039">
    <property type="component" value="Unassembled WGS sequence"/>
</dbReference>
<keyword evidence="3" id="KW-0808">Transferase</keyword>
<feature type="domain" description="EF-hand" evidence="2">
    <location>
        <begin position="87"/>
        <end position="116"/>
    </location>
</feature>
<name>A0ABS7PHJ9_9SPHN</name>
<dbReference type="PROSITE" id="PS00018">
    <property type="entry name" value="EF_HAND_1"/>
    <property type="match status" value="2"/>
</dbReference>
<dbReference type="InterPro" id="IPR018247">
    <property type="entry name" value="EF_Hand_1_Ca_BS"/>
</dbReference>
<keyword evidence="4" id="KW-1185">Reference proteome</keyword>
<comment type="caution">
    <text evidence="3">The sequence shown here is derived from an EMBL/GenBank/DDBJ whole genome shotgun (WGS) entry which is preliminary data.</text>
</comment>
<evidence type="ECO:0000256" key="1">
    <source>
        <dbReference type="SAM" id="MobiDB-lite"/>
    </source>
</evidence>
<proteinExistence type="predicted"/>
<evidence type="ECO:0000259" key="2">
    <source>
        <dbReference type="PROSITE" id="PS50222"/>
    </source>
</evidence>
<evidence type="ECO:0000313" key="3">
    <source>
        <dbReference type="EMBL" id="MBY8820693.1"/>
    </source>
</evidence>
<dbReference type="CDD" id="cd00051">
    <property type="entry name" value="EFh"/>
    <property type="match status" value="1"/>
</dbReference>
<dbReference type="Gene3D" id="1.10.238.10">
    <property type="entry name" value="EF-hand"/>
    <property type="match status" value="1"/>
</dbReference>
<dbReference type="PROSITE" id="PS50222">
    <property type="entry name" value="EF_HAND_2"/>
    <property type="match status" value="1"/>
</dbReference>
<dbReference type="EMBL" id="JAINVV010000001">
    <property type="protein sequence ID" value="MBY8820693.1"/>
    <property type="molecule type" value="Genomic_DNA"/>
</dbReference>